<evidence type="ECO:0000313" key="10">
    <source>
        <dbReference type="EnsemblMetazoa" id="CapteP170446"/>
    </source>
</evidence>
<feature type="compositionally biased region" description="Basic and acidic residues" evidence="7">
    <location>
        <begin position="120"/>
        <end position="130"/>
    </location>
</feature>
<dbReference type="OMA" id="QQFIMRL"/>
<proteinExistence type="inferred from homology"/>
<dbReference type="InterPro" id="IPR006751">
    <property type="entry name" value="TAFII55_prot_cons_reg"/>
</dbReference>
<evidence type="ECO:0000256" key="1">
    <source>
        <dbReference type="ARBA" id="ARBA00004123"/>
    </source>
</evidence>
<reference evidence="11" key="1">
    <citation type="submission" date="2012-12" db="EMBL/GenBank/DDBJ databases">
        <authorList>
            <person name="Hellsten U."/>
            <person name="Grimwood J."/>
            <person name="Chapman J.A."/>
            <person name="Shapiro H."/>
            <person name="Aerts A."/>
            <person name="Otillar R.P."/>
            <person name="Terry A.Y."/>
            <person name="Boore J.L."/>
            <person name="Simakov O."/>
            <person name="Marletaz F."/>
            <person name="Cho S.-J."/>
            <person name="Edsinger-Gonzales E."/>
            <person name="Havlak P."/>
            <person name="Kuo D.-H."/>
            <person name="Larsson T."/>
            <person name="Lv J."/>
            <person name="Arendt D."/>
            <person name="Savage R."/>
            <person name="Osoegawa K."/>
            <person name="de Jong P."/>
            <person name="Lindberg D.R."/>
            <person name="Seaver E.C."/>
            <person name="Weisblat D.A."/>
            <person name="Putnam N.H."/>
            <person name="Grigoriev I.V."/>
            <person name="Rokhsar D.S."/>
        </authorList>
    </citation>
    <scope>NUCLEOTIDE SEQUENCE</scope>
    <source>
        <strain evidence="11">I ESC-2004</strain>
    </source>
</reference>
<dbReference type="STRING" id="283909.R7V1P7"/>
<evidence type="ECO:0000256" key="4">
    <source>
        <dbReference type="ARBA" id="ARBA00023163"/>
    </source>
</evidence>
<dbReference type="EMBL" id="AMQN01005317">
    <property type="status" value="NOT_ANNOTATED_CDS"/>
    <property type="molecule type" value="Genomic_DNA"/>
</dbReference>
<dbReference type="InterPro" id="IPR037817">
    <property type="entry name" value="TAF7"/>
</dbReference>
<keyword evidence="11" id="KW-1185">Reference proteome</keyword>
<dbReference type="AlphaFoldDB" id="R7V1P7"/>
<evidence type="ECO:0000256" key="6">
    <source>
        <dbReference type="SAM" id="Coils"/>
    </source>
</evidence>
<dbReference type="FunCoup" id="R7V1P7">
    <property type="interactions" value="416"/>
</dbReference>
<sequence length="346" mass="39248">MSKAPARPVIKKKDDGVHDLEQQFILRLPPGPSMALRHDVEAGAMNLKDKLAIEFQPDMRHGKVTYGGEIMNAKLVDLPTVVECLKTTDKKNFYKTSDISQMLICGVDDDDESDNTESGTGKRKDKDKKFQYGHGISPSLKNVRKRRFRKTLKKKYQEQPDTEKEVKQLFRMDNEAIDVKWEVVVEEEKAENQSGGDKQVLAQGESNIMDDDEMQPPAKPLEESSNVLEVAEHEIFGDVSSSEEEDLNIMDSGGEDTNMSFPRVDTKDSLASFDANESLGEDGDLESKLQELRQQMESVRQERMQAQLQAYEMGEDSQDGNLQDLMQTEQKLQQEYEILSSMVNQN</sequence>
<dbReference type="EMBL" id="KB295685">
    <property type="protein sequence ID" value="ELU12768.1"/>
    <property type="molecule type" value="Genomic_DNA"/>
</dbReference>
<evidence type="ECO:0000313" key="9">
    <source>
        <dbReference type="EMBL" id="ELU12768.1"/>
    </source>
</evidence>
<dbReference type="PANTHER" id="PTHR12228:SF0">
    <property type="entry name" value="TATA-BOX BINDING PROTEIN ASSOCIATED FACTOR 7"/>
    <property type="match status" value="1"/>
</dbReference>
<dbReference type="SMART" id="SM01370">
    <property type="entry name" value="TAFII55_N"/>
    <property type="match status" value="1"/>
</dbReference>
<dbReference type="EnsemblMetazoa" id="CapteT170446">
    <property type="protein sequence ID" value="CapteP170446"/>
    <property type="gene ID" value="CapteG170446"/>
</dbReference>
<accession>R7V1P7</accession>
<dbReference type="PANTHER" id="PTHR12228">
    <property type="entry name" value="TRANSCRIPTION INITIATION FACTOR TFIID 55 KD SUBUNIT-RELATED"/>
    <property type="match status" value="1"/>
</dbReference>
<keyword evidence="4" id="KW-0804">Transcription</keyword>
<dbReference type="GO" id="GO:0005669">
    <property type="term" value="C:transcription factor TFIID complex"/>
    <property type="evidence" value="ECO:0007669"/>
    <property type="project" value="InterPro"/>
</dbReference>
<comment type="subcellular location">
    <subcellularLocation>
        <location evidence="1">Nucleus</location>
    </subcellularLocation>
</comment>
<dbReference type="Pfam" id="PF04658">
    <property type="entry name" value="TAFII55_N"/>
    <property type="match status" value="1"/>
</dbReference>
<organism evidence="9">
    <name type="scientific">Capitella teleta</name>
    <name type="common">Polychaete worm</name>
    <dbReference type="NCBI Taxonomy" id="283909"/>
    <lineage>
        <taxon>Eukaryota</taxon>
        <taxon>Metazoa</taxon>
        <taxon>Spiralia</taxon>
        <taxon>Lophotrochozoa</taxon>
        <taxon>Annelida</taxon>
        <taxon>Polychaeta</taxon>
        <taxon>Sedentaria</taxon>
        <taxon>Scolecida</taxon>
        <taxon>Capitellidae</taxon>
        <taxon>Capitella</taxon>
    </lineage>
</organism>
<feature type="region of interest" description="Disordered" evidence="7">
    <location>
        <begin position="236"/>
        <end position="263"/>
    </location>
</feature>
<dbReference type="GO" id="GO:0016251">
    <property type="term" value="F:RNA polymerase II general transcription initiation factor activity"/>
    <property type="evidence" value="ECO:0007669"/>
    <property type="project" value="TreeGrafter"/>
</dbReference>
<dbReference type="HOGENOM" id="CLU_037860_0_1_1"/>
<reference evidence="9 11" key="2">
    <citation type="journal article" date="2013" name="Nature">
        <title>Insights into bilaterian evolution from three spiralian genomes.</title>
        <authorList>
            <person name="Simakov O."/>
            <person name="Marletaz F."/>
            <person name="Cho S.J."/>
            <person name="Edsinger-Gonzales E."/>
            <person name="Havlak P."/>
            <person name="Hellsten U."/>
            <person name="Kuo D.H."/>
            <person name="Larsson T."/>
            <person name="Lv J."/>
            <person name="Arendt D."/>
            <person name="Savage R."/>
            <person name="Osoegawa K."/>
            <person name="de Jong P."/>
            <person name="Grimwood J."/>
            <person name="Chapman J.A."/>
            <person name="Shapiro H."/>
            <person name="Aerts A."/>
            <person name="Otillar R.P."/>
            <person name="Terry A.Y."/>
            <person name="Boore J.L."/>
            <person name="Grigoriev I.V."/>
            <person name="Lindberg D.R."/>
            <person name="Seaver E.C."/>
            <person name="Weisblat D.A."/>
            <person name="Putnam N.H."/>
            <person name="Rokhsar D.S."/>
        </authorList>
    </citation>
    <scope>NUCLEOTIDE SEQUENCE</scope>
    <source>
        <strain evidence="9 11">I ESC-2004</strain>
    </source>
</reference>
<dbReference type="Proteomes" id="UP000014760">
    <property type="component" value="Unassembled WGS sequence"/>
</dbReference>
<dbReference type="GO" id="GO:0051123">
    <property type="term" value="P:RNA polymerase II preinitiation complex assembly"/>
    <property type="evidence" value="ECO:0007669"/>
    <property type="project" value="TreeGrafter"/>
</dbReference>
<comment type="similarity">
    <text evidence="2">Belongs to the TAF7 family.</text>
</comment>
<keyword evidence="3" id="KW-0805">Transcription regulation</keyword>
<keyword evidence="6" id="KW-0175">Coiled coil</keyword>
<evidence type="ECO:0000256" key="2">
    <source>
        <dbReference type="ARBA" id="ARBA00009368"/>
    </source>
</evidence>
<reference evidence="10" key="3">
    <citation type="submission" date="2015-06" db="UniProtKB">
        <authorList>
            <consortium name="EnsemblMetazoa"/>
        </authorList>
    </citation>
    <scope>IDENTIFICATION</scope>
</reference>
<feature type="region of interest" description="Disordered" evidence="7">
    <location>
        <begin position="107"/>
        <end position="137"/>
    </location>
</feature>
<gene>
    <name evidence="9" type="ORF">CAPTEDRAFT_170446</name>
</gene>
<evidence type="ECO:0000256" key="3">
    <source>
        <dbReference type="ARBA" id="ARBA00023015"/>
    </source>
</evidence>
<dbReference type="CDD" id="cd08047">
    <property type="entry name" value="TAF7"/>
    <property type="match status" value="1"/>
</dbReference>
<feature type="domain" description="TAFII55 protein conserved region" evidence="8">
    <location>
        <begin position="20"/>
        <end position="178"/>
    </location>
</feature>
<feature type="coiled-coil region" evidence="6">
    <location>
        <begin position="282"/>
        <end position="342"/>
    </location>
</feature>
<evidence type="ECO:0000259" key="8">
    <source>
        <dbReference type="SMART" id="SM01370"/>
    </source>
</evidence>
<evidence type="ECO:0000256" key="7">
    <source>
        <dbReference type="SAM" id="MobiDB-lite"/>
    </source>
</evidence>
<keyword evidence="5" id="KW-0539">Nucleus</keyword>
<evidence type="ECO:0000313" key="11">
    <source>
        <dbReference type="Proteomes" id="UP000014760"/>
    </source>
</evidence>
<protein>
    <recommendedName>
        <fullName evidence="8">TAFII55 protein conserved region domain-containing protein</fullName>
    </recommendedName>
</protein>
<evidence type="ECO:0000256" key="5">
    <source>
        <dbReference type="ARBA" id="ARBA00023242"/>
    </source>
</evidence>
<dbReference type="OrthoDB" id="153872at2759"/>
<name>R7V1P7_CAPTE</name>